<feature type="region of interest" description="Disordered" evidence="1">
    <location>
        <begin position="50"/>
        <end position="71"/>
    </location>
</feature>
<reference evidence="2 3" key="2">
    <citation type="journal article" date="2017" name="Nature">
        <title>The Apostasia genome and the evolution of orchids.</title>
        <authorList>
            <person name="Zhang G.Q."/>
            <person name="Liu K.W."/>
            <person name="Li Z."/>
            <person name="Lohaus R."/>
            <person name="Hsiao Y.Y."/>
            <person name="Niu S.C."/>
            <person name="Wang J.Y."/>
            <person name="Lin Y.C."/>
            <person name="Xu Q."/>
            <person name="Chen L.J."/>
            <person name="Yoshida K."/>
            <person name="Fujiwara S."/>
            <person name="Wang Z.W."/>
            <person name="Zhang Y.Q."/>
            <person name="Mitsuda N."/>
            <person name="Wang M."/>
            <person name="Liu G.H."/>
            <person name="Pecoraro L."/>
            <person name="Huang H.X."/>
            <person name="Xiao X.J."/>
            <person name="Lin M."/>
            <person name="Wu X.Y."/>
            <person name="Wu W.L."/>
            <person name="Chen Y.Y."/>
            <person name="Chang S.B."/>
            <person name="Sakamoto S."/>
            <person name="Ohme-Takagi M."/>
            <person name="Yagi M."/>
            <person name="Zeng S.J."/>
            <person name="Shen C.Y."/>
            <person name="Yeh C.M."/>
            <person name="Luo Y.B."/>
            <person name="Tsai W.C."/>
            <person name="Van de Peer Y."/>
            <person name="Liu Z.J."/>
        </authorList>
    </citation>
    <scope>NUCLEOTIDE SEQUENCE [LARGE SCALE GENOMIC DNA]</scope>
    <source>
        <tissue evidence="2">The whole plant</tissue>
    </source>
</reference>
<feature type="compositionally biased region" description="Polar residues" evidence="1">
    <location>
        <begin position="50"/>
        <end position="68"/>
    </location>
</feature>
<dbReference type="AlphaFoldDB" id="A0A2I0VEN8"/>
<protein>
    <submittedName>
        <fullName evidence="2">Uncharacterized protein</fullName>
    </submittedName>
</protein>
<evidence type="ECO:0000313" key="2">
    <source>
        <dbReference type="EMBL" id="PKU61823.1"/>
    </source>
</evidence>
<gene>
    <name evidence="2" type="ORF">MA16_Dca028440</name>
</gene>
<organism evidence="2 3">
    <name type="scientific">Dendrobium catenatum</name>
    <dbReference type="NCBI Taxonomy" id="906689"/>
    <lineage>
        <taxon>Eukaryota</taxon>
        <taxon>Viridiplantae</taxon>
        <taxon>Streptophyta</taxon>
        <taxon>Embryophyta</taxon>
        <taxon>Tracheophyta</taxon>
        <taxon>Spermatophyta</taxon>
        <taxon>Magnoliopsida</taxon>
        <taxon>Liliopsida</taxon>
        <taxon>Asparagales</taxon>
        <taxon>Orchidaceae</taxon>
        <taxon>Epidendroideae</taxon>
        <taxon>Malaxideae</taxon>
        <taxon>Dendrobiinae</taxon>
        <taxon>Dendrobium</taxon>
    </lineage>
</organism>
<keyword evidence="3" id="KW-1185">Reference proteome</keyword>
<name>A0A2I0VEN8_9ASPA</name>
<sequence>MDRNSPSSLDSDIKTQEKSFSFSPLVFARRQSRLLCIFRTALSYTRIGEPSNSNLRTVQPSPCSSSHNPGGLPMQFANLLPPLKF</sequence>
<evidence type="ECO:0000256" key="1">
    <source>
        <dbReference type="SAM" id="MobiDB-lite"/>
    </source>
</evidence>
<proteinExistence type="predicted"/>
<evidence type="ECO:0000313" key="3">
    <source>
        <dbReference type="Proteomes" id="UP000233837"/>
    </source>
</evidence>
<accession>A0A2I0VEN8</accession>
<dbReference type="EMBL" id="KZ504562">
    <property type="protein sequence ID" value="PKU61823.1"/>
    <property type="molecule type" value="Genomic_DNA"/>
</dbReference>
<dbReference type="Proteomes" id="UP000233837">
    <property type="component" value="Unassembled WGS sequence"/>
</dbReference>
<reference evidence="2 3" key="1">
    <citation type="journal article" date="2016" name="Sci. Rep.">
        <title>The Dendrobium catenatum Lindl. genome sequence provides insights into polysaccharide synthase, floral development and adaptive evolution.</title>
        <authorList>
            <person name="Zhang G.Q."/>
            <person name="Xu Q."/>
            <person name="Bian C."/>
            <person name="Tsai W.C."/>
            <person name="Yeh C.M."/>
            <person name="Liu K.W."/>
            <person name="Yoshida K."/>
            <person name="Zhang L.S."/>
            <person name="Chang S.B."/>
            <person name="Chen F."/>
            <person name="Shi Y."/>
            <person name="Su Y.Y."/>
            <person name="Zhang Y.Q."/>
            <person name="Chen L.J."/>
            <person name="Yin Y."/>
            <person name="Lin M."/>
            <person name="Huang H."/>
            <person name="Deng H."/>
            <person name="Wang Z.W."/>
            <person name="Zhu S.L."/>
            <person name="Zhao X."/>
            <person name="Deng C."/>
            <person name="Niu S.C."/>
            <person name="Huang J."/>
            <person name="Wang M."/>
            <person name="Liu G.H."/>
            <person name="Yang H.J."/>
            <person name="Xiao X.J."/>
            <person name="Hsiao Y.Y."/>
            <person name="Wu W.L."/>
            <person name="Chen Y.Y."/>
            <person name="Mitsuda N."/>
            <person name="Ohme-Takagi M."/>
            <person name="Luo Y.B."/>
            <person name="Van de Peer Y."/>
            <person name="Liu Z.J."/>
        </authorList>
    </citation>
    <scope>NUCLEOTIDE SEQUENCE [LARGE SCALE GENOMIC DNA]</scope>
    <source>
        <tissue evidence="2">The whole plant</tissue>
    </source>
</reference>